<dbReference type="SUPFAM" id="SSF53067">
    <property type="entry name" value="Actin-like ATPase domain"/>
    <property type="match status" value="2"/>
</dbReference>
<keyword evidence="9 16" id="KW-0547">Nucleotide-binding</keyword>
<comment type="cofactor">
    <cofactor evidence="16">
        <name>NH4(+)</name>
        <dbReference type="ChEBI" id="CHEBI:28938"/>
    </cofactor>
    <cofactor evidence="16">
        <name>K(+)</name>
        <dbReference type="ChEBI" id="CHEBI:29103"/>
    </cofactor>
    <text evidence="16">A monovalent cation. Ammonium or potassium.</text>
</comment>
<proteinExistence type="inferred from homology"/>
<dbReference type="Pfam" id="PF03309">
    <property type="entry name" value="Pan_kinase"/>
    <property type="match status" value="1"/>
</dbReference>
<feature type="active site" description="Proton acceptor" evidence="16">
    <location>
        <position position="105"/>
    </location>
</feature>
<dbReference type="HAMAP" id="MF_01274">
    <property type="entry name" value="Pantothen_kinase_3"/>
    <property type="match status" value="1"/>
</dbReference>
<dbReference type="GO" id="GO:0015937">
    <property type="term" value="P:coenzyme A biosynthetic process"/>
    <property type="evidence" value="ECO:0007669"/>
    <property type="project" value="UniProtKB-UniRule"/>
</dbReference>
<evidence type="ECO:0000256" key="12">
    <source>
        <dbReference type="ARBA" id="ARBA00022958"/>
    </source>
</evidence>
<evidence type="ECO:0000256" key="2">
    <source>
        <dbReference type="ARBA" id="ARBA00001958"/>
    </source>
</evidence>
<evidence type="ECO:0000256" key="3">
    <source>
        <dbReference type="ARBA" id="ARBA00004496"/>
    </source>
</evidence>
<dbReference type="InterPro" id="IPR004619">
    <property type="entry name" value="Type_III_PanK"/>
</dbReference>
<comment type="subunit">
    <text evidence="5 16">Homodimer.</text>
</comment>
<sequence length="260" mass="27287">MADIALVDIGSTRVKWQVRNAEGEVLGSGANRDPAGCVRGLASMAREAPLTAVWLSRVGPGEREAAFSAELAAAGIDAPVHAVTVPANGPHGLRIDYAAGQLGVDRYCALVAARARCDAPMILVDAGTAVTVDVLEADGRHAGGYLLPGRQLGWEALQTRLTDRIAPREATQWPDDLETAPGLNSTEALERGWSLGLAGALDGLIARSRTAERAGAACWLTGGDAYWLAPVLRAESTIFPNLVLDGLWELSRWEGAECAG</sequence>
<evidence type="ECO:0000256" key="11">
    <source>
        <dbReference type="ARBA" id="ARBA00022840"/>
    </source>
</evidence>
<evidence type="ECO:0000313" key="17">
    <source>
        <dbReference type="EMBL" id="AKJ95266.1"/>
    </source>
</evidence>
<dbReference type="InterPro" id="IPR043129">
    <property type="entry name" value="ATPase_NBD"/>
</dbReference>
<evidence type="ECO:0000256" key="8">
    <source>
        <dbReference type="ARBA" id="ARBA00022679"/>
    </source>
</evidence>
<evidence type="ECO:0000256" key="1">
    <source>
        <dbReference type="ARBA" id="ARBA00001206"/>
    </source>
</evidence>
<protein>
    <recommendedName>
        <fullName evidence="15 16">Type III pantothenate kinase</fullName>
        <ecNumber evidence="6 16">2.7.1.33</ecNumber>
    </recommendedName>
    <alternativeName>
        <fullName evidence="16">PanK-III</fullName>
    </alternativeName>
    <alternativeName>
        <fullName evidence="16">Pantothenic acid kinase</fullName>
    </alternativeName>
</protein>
<comment type="subcellular location">
    <subcellularLocation>
        <location evidence="3 16">Cytoplasm</location>
    </subcellularLocation>
</comment>
<evidence type="ECO:0000256" key="14">
    <source>
        <dbReference type="ARBA" id="ARBA00038036"/>
    </source>
</evidence>
<feature type="binding site" evidence="16">
    <location>
        <begin position="8"/>
        <end position="15"/>
    </location>
    <ligand>
        <name>ATP</name>
        <dbReference type="ChEBI" id="CHEBI:30616"/>
    </ligand>
</feature>
<comment type="similarity">
    <text evidence="14 16">Belongs to the type III pantothenate kinase family.</text>
</comment>
<comment type="pathway">
    <text evidence="4 16">Cofactor biosynthesis; coenzyme A biosynthesis; CoA from (R)-pantothenate: step 1/5.</text>
</comment>
<keyword evidence="10 16" id="KW-0418">Kinase</keyword>
<keyword evidence="12 16" id="KW-0630">Potassium</keyword>
<feature type="binding site" evidence="16">
    <location>
        <position position="185"/>
    </location>
    <ligand>
        <name>substrate</name>
    </ligand>
</feature>
<evidence type="ECO:0000256" key="10">
    <source>
        <dbReference type="ARBA" id="ARBA00022777"/>
    </source>
</evidence>
<dbReference type="PANTHER" id="PTHR34265:SF1">
    <property type="entry name" value="TYPE III PANTOTHENATE KINASE"/>
    <property type="match status" value="1"/>
</dbReference>
<keyword evidence="11 16" id="KW-0067">ATP-binding</keyword>
<comment type="cofactor">
    <cofactor evidence="2">
        <name>K(+)</name>
        <dbReference type="ChEBI" id="CHEBI:29103"/>
    </cofactor>
</comment>
<comment type="function">
    <text evidence="16">Catalyzes the phosphorylation of pantothenate (Pan), the first step in CoA biosynthesis.</text>
</comment>
<accession>A0A0G3G8W6</accession>
<evidence type="ECO:0000256" key="13">
    <source>
        <dbReference type="ARBA" id="ARBA00022993"/>
    </source>
</evidence>
<organism evidence="17 18">
    <name type="scientific">Thioalkalivibrio versutus</name>
    <dbReference type="NCBI Taxonomy" id="106634"/>
    <lineage>
        <taxon>Bacteria</taxon>
        <taxon>Pseudomonadati</taxon>
        <taxon>Pseudomonadota</taxon>
        <taxon>Gammaproteobacteria</taxon>
        <taxon>Chromatiales</taxon>
        <taxon>Ectothiorhodospiraceae</taxon>
        <taxon>Thioalkalivibrio</taxon>
    </lineage>
</organism>
<dbReference type="EMBL" id="CP011367">
    <property type="protein sequence ID" value="AKJ95266.1"/>
    <property type="molecule type" value="Genomic_DNA"/>
</dbReference>
<dbReference type="UniPathway" id="UPA00241">
    <property type="reaction ID" value="UER00352"/>
</dbReference>
<reference evidence="17 18" key="1">
    <citation type="submission" date="2015-04" db="EMBL/GenBank/DDBJ databases">
        <title>Complete Sequence for the Genome of the Thioalkalivibrio versutus D301.</title>
        <authorList>
            <person name="Mu T."/>
            <person name="Zhou J."/>
            <person name="Xu X."/>
        </authorList>
    </citation>
    <scope>NUCLEOTIDE SEQUENCE [LARGE SCALE GENOMIC DNA]</scope>
    <source>
        <strain evidence="17 18">D301</strain>
    </source>
</reference>
<evidence type="ECO:0000256" key="15">
    <source>
        <dbReference type="ARBA" id="ARBA00040883"/>
    </source>
</evidence>
<keyword evidence="13 16" id="KW-0173">Coenzyme A biosynthesis</keyword>
<dbReference type="EC" id="2.7.1.33" evidence="6 16"/>
<dbReference type="CDD" id="cd24015">
    <property type="entry name" value="ASKHA_NBD_PanK-III"/>
    <property type="match status" value="1"/>
</dbReference>
<dbReference type="RefSeq" id="WP_047251275.1">
    <property type="nucleotide sequence ID" value="NZ_CP011367.1"/>
</dbReference>
<name>A0A0G3G8W6_9GAMM</name>
<dbReference type="KEGG" id="tvr:TVD_07790"/>
<evidence type="ECO:0000256" key="7">
    <source>
        <dbReference type="ARBA" id="ARBA00022490"/>
    </source>
</evidence>
<keyword evidence="18" id="KW-1185">Reference proteome</keyword>
<dbReference type="GO" id="GO:0005737">
    <property type="term" value="C:cytoplasm"/>
    <property type="evidence" value="ECO:0007669"/>
    <property type="project" value="UniProtKB-SubCell"/>
</dbReference>
<dbReference type="GO" id="GO:0046872">
    <property type="term" value="F:metal ion binding"/>
    <property type="evidence" value="ECO:0007669"/>
    <property type="project" value="UniProtKB-KW"/>
</dbReference>
<dbReference type="STRING" id="106634.TVD_07790"/>
<keyword evidence="8 16" id="KW-0808">Transferase</keyword>
<gene>
    <name evidence="16" type="primary">coaX</name>
    <name evidence="17" type="ORF">TVD_07790</name>
</gene>
<feature type="binding site" evidence="16">
    <location>
        <position position="97"/>
    </location>
    <ligand>
        <name>substrate</name>
    </ligand>
</feature>
<feature type="binding site" evidence="16">
    <location>
        <position position="125"/>
    </location>
    <ligand>
        <name>K(+)</name>
        <dbReference type="ChEBI" id="CHEBI:29103"/>
    </ligand>
</feature>
<evidence type="ECO:0000256" key="5">
    <source>
        <dbReference type="ARBA" id="ARBA00011738"/>
    </source>
</evidence>
<dbReference type="AlphaFoldDB" id="A0A0G3G8W6"/>
<evidence type="ECO:0000256" key="4">
    <source>
        <dbReference type="ARBA" id="ARBA00005225"/>
    </source>
</evidence>
<dbReference type="Proteomes" id="UP000064201">
    <property type="component" value="Chromosome"/>
</dbReference>
<feature type="binding site" evidence="16">
    <location>
        <begin position="103"/>
        <end position="106"/>
    </location>
    <ligand>
        <name>substrate</name>
    </ligand>
</feature>
<comment type="catalytic activity">
    <reaction evidence="1 16">
        <text>(R)-pantothenate + ATP = (R)-4'-phosphopantothenate + ADP + H(+)</text>
        <dbReference type="Rhea" id="RHEA:16373"/>
        <dbReference type="ChEBI" id="CHEBI:10986"/>
        <dbReference type="ChEBI" id="CHEBI:15378"/>
        <dbReference type="ChEBI" id="CHEBI:29032"/>
        <dbReference type="ChEBI" id="CHEBI:30616"/>
        <dbReference type="ChEBI" id="CHEBI:456216"/>
        <dbReference type="EC" id="2.7.1.33"/>
    </reaction>
</comment>
<evidence type="ECO:0000256" key="9">
    <source>
        <dbReference type="ARBA" id="ARBA00022741"/>
    </source>
</evidence>
<evidence type="ECO:0000313" key="18">
    <source>
        <dbReference type="Proteomes" id="UP000064201"/>
    </source>
</evidence>
<dbReference type="PANTHER" id="PTHR34265">
    <property type="entry name" value="TYPE III PANTOTHENATE KINASE"/>
    <property type="match status" value="1"/>
</dbReference>
<keyword evidence="16" id="KW-0479">Metal-binding</keyword>
<dbReference type="GO" id="GO:0005524">
    <property type="term" value="F:ATP binding"/>
    <property type="evidence" value="ECO:0007669"/>
    <property type="project" value="UniProtKB-UniRule"/>
</dbReference>
<keyword evidence="7 16" id="KW-0963">Cytoplasm</keyword>
<dbReference type="GO" id="GO:0004594">
    <property type="term" value="F:pantothenate kinase activity"/>
    <property type="evidence" value="ECO:0007669"/>
    <property type="project" value="UniProtKB-UniRule"/>
</dbReference>
<evidence type="ECO:0000256" key="6">
    <source>
        <dbReference type="ARBA" id="ARBA00012102"/>
    </source>
</evidence>
<dbReference type="PATRIC" id="fig|106634.4.peg.1590"/>
<dbReference type="NCBIfam" id="TIGR00671">
    <property type="entry name" value="baf"/>
    <property type="match status" value="1"/>
</dbReference>
<dbReference type="OrthoDB" id="9781305at2"/>
<evidence type="ECO:0000256" key="16">
    <source>
        <dbReference type="HAMAP-Rule" id="MF_01274"/>
    </source>
</evidence>
<dbReference type="Gene3D" id="3.30.420.40">
    <property type="match status" value="2"/>
</dbReference>
<feature type="binding site" evidence="16">
    <location>
        <position position="128"/>
    </location>
    <ligand>
        <name>ATP</name>
        <dbReference type="ChEBI" id="CHEBI:30616"/>
    </ligand>
</feature>